<sequence>MTIKELVPLLQTAIGPMILVSGLGLLLLSMTNRLGRIIDRSRTLLGCIEASAEPQVHRINREVAILWQRAHYIRLSILLACVACFGASMLILLLFLSALLMLEVSLVLATIFVLTMLCLSCSLLFFFLEVNMTLSALKIEMEHYDKKHQLMESMEWGR</sequence>
<evidence type="ECO:0000256" key="1">
    <source>
        <dbReference type="SAM" id="Phobius"/>
    </source>
</evidence>
<evidence type="ECO:0000313" key="2">
    <source>
        <dbReference type="EMBL" id="ABB28379.1"/>
    </source>
</evidence>
<dbReference type="eggNOG" id="ENOG5032YAP">
    <property type="taxonomic scope" value="Bacteria"/>
</dbReference>
<keyword evidence="1" id="KW-1133">Transmembrane helix</keyword>
<gene>
    <name evidence="2" type="ordered locus">Cag_1117</name>
</gene>
<feature type="transmembrane region" description="Helical" evidence="1">
    <location>
        <begin position="106"/>
        <end position="128"/>
    </location>
</feature>
<dbReference type="EMBL" id="CP000108">
    <property type="protein sequence ID" value="ABB28379.1"/>
    <property type="molecule type" value="Genomic_DNA"/>
</dbReference>
<keyword evidence="1" id="KW-0472">Membrane</keyword>
<evidence type="ECO:0008006" key="3">
    <source>
        <dbReference type="Google" id="ProtNLM"/>
    </source>
</evidence>
<feature type="transmembrane region" description="Helical" evidence="1">
    <location>
        <begin position="77"/>
        <end position="100"/>
    </location>
</feature>
<accession>Q3ARJ6</accession>
<dbReference type="AlphaFoldDB" id="Q3ARJ6"/>
<dbReference type="HOGENOM" id="CLU_118464_1_1_10"/>
<proteinExistence type="predicted"/>
<dbReference type="STRING" id="340177.Cag_1117"/>
<name>Q3ARJ6_CHLCH</name>
<reference evidence="2" key="1">
    <citation type="submission" date="2005-08" db="EMBL/GenBank/DDBJ databases">
        <title>Complete sequence of Chlorobium chlorochromatii CaD3.</title>
        <authorList>
            <person name="Copeland A."/>
            <person name="Lucas S."/>
            <person name="Lapidus A."/>
            <person name="Barry K."/>
            <person name="Detter J.C."/>
            <person name="Glavina T."/>
            <person name="Hammon N."/>
            <person name="Israni S."/>
            <person name="Pitluck S."/>
            <person name="Bryant D."/>
            <person name="Schmutz J."/>
            <person name="Larimer F."/>
            <person name="Land M."/>
            <person name="Kyrpides N."/>
            <person name="Ivanova N."/>
            <person name="Richardson P."/>
        </authorList>
    </citation>
    <scope>NUCLEOTIDE SEQUENCE [LARGE SCALE GENOMIC DNA]</scope>
    <source>
        <strain evidence="2">CaD3</strain>
    </source>
</reference>
<dbReference type="KEGG" id="cch:Cag_1117"/>
<dbReference type="InterPro" id="IPR021279">
    <property type="entry name" value="DUF2721"/>
</dbReference>
<organism evidence="2">
    <name type="scientific">Chlorobium chlorochromatii (strain CaD3)</name>
    <dbReference type="NCBI Taxonomy" id="340177"/>
    <lineage>
        <taxon>Bacteria</taxon>
        <taxon>Pseudomonadati</taxon>
        <taxon>Chlorobiota</taxon>
        <taxon>Chlorobiia</taxon>
        <taxon>Chlorobiales</taxon>
        <taxon>Chlorobiaceae</taxon>
        <taxon>Chlorobium/Pelodictyon group</taxon>
        <taxon>Chlorobium</taxon>
    </lineage>
</organism>
<keyword evidence="1" id="KW-0812">Transmembrane</keyword>
<dbReference type="Pfam" id="PF11026">
    <property type="entry name" value="DUF2721"/>
    <property type="match status" value="1"/>
</dbReference>
<feature type="transmembrane region" description="Helical" evidence="1">
    <location>
        <begin position="6"/>
        <end position="28"/>
    </location>
</feature>
<protein>
    <recommendedName>
        <fullName evidence="3">DUF2721 domain-containing protein</fullName>
    </recommendedName>
</protein>
<dbReference type="OrthoDB" id="5465259at2"/>